<dbReference type="EMBL" id="JBCGBO010000003">
    <property type="protein sequence ID" value="KAK9215461.1"/>
    <property type="molecule type" value="Genomic_DNA"/>
</dbReference>
<sequence>MAKVPCDAFLLLESLTLHNLINLERICIDRLKVDSFNELKTIKVESCDEIFAIGGEADVVTEEIFAQISCLSLGNLPQLTSFCREVKRHSMSSNTKDSQDQSTTAITCSYEVNLEDKLDTSTGLFNDKVRLPKLEALELHEINVEKIWRSQVPAKFPRFQSLTRLVVSNCHKLKYLFSASMIRSVEQLQHLDICLCKGLLGIISEDTAIQVTPCFVFPRVSTLRLIDLPKLRFFYPGMHTSEWPTLKSLEATGCDNLKIFGSEFEENQLHIPAQQPLFLFEKV</sequence>
<gene>
    <name evidence="3" type="ORF">WN944_007466</name>
</gene>
<evidence type="ECO:0000313" key="4">
    <source>
        <dbReference type="Proteomes" id="UP001428341"/>
    </source>
</evidence>
<dbReference type="InterPro" id="IPR050905">
    <property type="entry name" value="Plant_NBS-LRR"/>
</dbReference>
<accession>A0AAP0QU93</accession>
<keyword evidence="1" id="KW-0611">Plant defense</keyword>
<protein>
    <recommendedName>
        <fullName evidence="2">Disease resistance protein At4g27190-like leucine-rich repeats domain-containing protein</fullName>
    </recommendedName>
</protein>
<name>A0AAP0QU93_9ROSI</name>
<proteinExistence type="predicted"/>
<keyword evidence="4" id="KW-1185">Reference proteome</keyword>
<reference evidence="3 4" key="1">
    <citation type="submission" date="2024-05" db="EMBL/GenBank/DDBJ databases">
        <title>Haplotype-resolved chromosome-level genome assembly of Huyou (Citrus changshanensis).</title>
        <authorList>
            <person name="Miao C."/>
            <person name="Chen W."/>
            <person name="Wu Y."/>
            <person name="Wang L."/>
            <person name="Zhao S."/>
            <person name="Grierson D."/>
            <person name="Xu C."/>
            <person name="Chen K."/>
        </authorList>
    </citation>
    <scope>NUCLEOTIDE SEQUENCE [LARGE SCALE GENOMIC DNA]</scope>
    <source>
        <strain evidence="3">01-14</strain>
        <tissue evidence="3">Leaf</tissue>
    </source>
</reference>
<dbReference type="Pfam" id="PF23247">
    <property type="entry name" value="LRR_RPS2"/>
    <property type="match status" value="1"/>
</dbReference>
<organism evidence="3 4">
    <name type="scientific">Citrus x changshan-huyou</name>
    <dbReference type="NCBI Taxonomy" id="2935761"/>
    <lineage>
        <taxon>Eukaryota</taxon>
        <taxon>Viridiplantae</taxon>
        <taxon>Streptophyta</taxon>
        <taxon>Embryophyta</taxon>
        <taxon>Tracheophyta</taxon>
        <taxon>Spermatophyta</taxon>
        <taxon>Magnoliopsida</taxon>
        <taxon>eudicotyledons</taxon>
        <taxon>Gunneridae</taxon>
        <taxon>Pentapetalae</taxon>
        <taxon>rosids</taxon>
        <taxon>malvids</taxon>
        <taxon>Sapindales</taxon>
        <taxon>Rutaceae</taxon>
        <taxon>Aurantioideae</taxon>
        <taxon>Citrus</taxon>
    </lineage>
</organism>
<dbReference type="AlphaFoldDB" id="A0AAP0QU93"/>
<evidence type="ECO:0000259" key="2">
    <source>
        <dbReference type="Pfam" id="PF23247"/>
    </source>
</evidence>
<dbReference type="PANTHER" id="PTHR33463">
    <property type="entry name" value="NB-ARC DOMAIN-CONTAINING PROTEIN-RELATED"/>
    <property type="match status" value="1"/>
</dbReference>
<comment type="caution">
    <text evidence="3">The sequence shown here is derived from an EMBL/GenBank/DDBJ whole genome shotgun (WGS) entry which is preliminary data.</text>
</comment>
<dbReference type="Proteomes" id="UP001428341">
    <property type="component" value="Unassembled WGS sequence"/>
</dbReference>
<dbReference type="SUPFAM" id="SSF52047">
    <property type="entry name" value="RNI-like"/>
    <property type="match status" value="1"/>
</dbReference>
<dbReference type="InterPro" id="IPR057135">
    <property type="entry name" value="At4g27190-like_LRR"/>
</dbReference>
<dbReference type="PANTHER" id="PTHR33463:SF198">
    <property type="entry name" value="RPP4C3"/>
    <property type="match status" value="1"/>
</dbReference>
<dbReference type="InterPro" id="IPR032675">
    <property type="entry name" value="LRR_dom_sf"/>
</dbReference>
<evidence type="ECO:0000256" key="1">
    <source>
        <dbReference type="ARBA" id="ARBA00022821"/>
    </source>
</evidence>
<evidence type="ECO:0000313" key="3">
    <source>
        <dbReference type="EMBL" id="KAK9215461.1"/>
    </source>
</evidence>
<dbReference type="Gene3D" id="3.80.10.10">
    <property type="entry name" value="Ribonuclease Inhibitor"/>
    <property type="match status" value="1"/>
</dbReference>
<feature type="domain" description="Disease resistance protein At4g27190-like leucine-rich repeats" evidence="2">
    <location>
        <begin position="134"/>
        <end position="258"/>
    </location>
</feature>